<feature type="domain" description="Card1 CARF" evidence="2">
    <location>
        <begin position="5"/>
        <end position="145"/>
    </location>
</feature>
<dbReference type="Proteomes" id="UP000255515">
    <property type="component" value="Unassembled WGS sequence"/>
</dbReference>
<dbReference type="Pfam" id="PF09002">
    <property type="entry name" value="Card1_endonuc"/>
    <property type="match status" value="1"/>
</dbReference>
<dbReference type="EMBL" id="UFTJ01000002">
    <property type="protein sequence ID" value="SSZ55636.1"/>
    <property type="molecule type" value="Genomic_DNA"/>
</dbReference>
<dbReference type="GO" id="GO:0003676">
    <property type="term" value="F:nucleic acid binding"/>
    <property type="evidence" value="ECO:0007669"/>
    <property type="project" value="InterPro"/>
</dbReference>
<dbReference type="InterPro" id="IPR015093">
    <property type="entry name" value="Card1_endonucl_dom"/>
</dbReference>
<dbReference type="InterPro" id="IPR011335">
    <property type="entry name" value="Restrct_endonuc-II-like"/>
</dbReference>
<evidence type="ECO:0000259" key="2">
    <source>
        <dbReference type="Pfam" id="PF23400"/>
    </source>
</evidence>
<dbReference type="Pfam" id="PF23400">
    <property type="entry name" value="CARF_Card1"/>
    <property type="match status" value="1"/>
</dbReference>
<sequence>MKDLIVVILSDQTIPNVLFIKEFCKKPEDEILFISSHKIQKEGKDQWIKKAVNIKNKIHTIEVDFNGKDIQEKLESSDIDFDEFDKKLVNITGGTKLMSLKCYIFFRERGFEIFYNPNAQEYLKIFPTTKNNQFKFTSKLNVKEYFDAYGYDSKHNTITQGPAYTQRFFDWFLNKGNDFYHVIKKLQEKRNELSKKKNKNILISEVEGLELLLKEIDFPISEENKISKKEIEYLTGNWLEEYVYNKLKSTGLTDDEIRIGVSRKNENTENELDVVYIKDNVLHVVECKTYIVSKEKTSLPNDTIYKLDSILKELGLFPKSYIVTLNQENEISDTHKKRAKQYNISLISVEKLQESNFQNQYFHL</sequence>
<protein>
    <submittedName>
        <fullName evidence="3">Domain of uncharacterized function (DUF1887)</fullName>
    </submittedName>
</protein>
<accession>A0A376C0T6</accession>
<dbReference type="InterPro" id="IPR011856">
    <property type="entry name" value="tRNA_endonuc-like_dom_sf"/>
</dbReference>
<gene>
    <name evidence="3" type="ORF">NCTC11661_01019</name>
</gene>
<dbReference type="Gene3D" id="3.40.1350.10">
    <property type="match status" value="1"/>
</dbReference>
<dbReference type="InterPro" id="IPR056339">
    <property type="entry name" value="CARF_Card1"/>
</dbReference>
<proteinExistence type="predicted"/>
<dbReference type="AlphaFoldDB" id="A0A376C0T6"/>
<dbReference type="Gene3D" id="3.40.50.10770">
    <property type="entry name" value="Hypothetical protein VC1899 like domain (Restriction endonuclease-like)"/>
    <property type="match status" value="1"/>
</dbReference>
<feature type="domain" description="Card1 endonuclease" evidence="1">
    <location>
        <begin position="230"/>
        <end position="352"/>
    </location>
</feature>
<reference evidence="3 4" key="1">
    <citation type="submission" date="2018-06" db="EMBL/GenBank/DDBJ databases">
        <authorList>
            <consortium name="Pathogen Informatics"/>
            <person name="Doyle S."/>
        </authorList>
    </citation>
    <scope>NUCLEOTIDE SEQUENCE [LARGE SCALE GENOMIC DNA]</scope>
    <source>
        <strain evidence="3 4">NCTC11661</strain>
    </source>
</reference>
<organism evidence="3 4">
    <name type="scientific">Bergeyella zoohelcum</name>
    <dbReference type="NCBI Taxonomy" id="1015"/>
    <lineage>
        <taxon>Bacteria</taxon>
        <taxon>Pseudomonadati</taxon>
        <taxon>Bacteroidota</taxon>
        <taxon>Flavobacteriia</taxon>
        <taxon>Flavobacteriales</taxon>
        <taxon>Weeksellaceae</taxon>
        <taxon>Bergeyella</taxon>
    </lineage>
</organism>
<evidence type="ECO:0000313" key="3">
    <source>
        <dbReference type="EMBL" id="SSZ55636.1"/>
    </source>
</evidence>
<name>A0A376C0T6_9FLAO</name>
<evidence type="ECO:0000313" key="4">
    <source>
        <dbReference type="Proteomes" id="UP000255515"/>
    </source>
</evidence>
<dbReference type="RefSeq" id="WP_002689128.1">
    <property type="nucleotide sequence ID" value="NZ_UFTJ01000002.1"/>
</dbReference>
<dbReference type="SUPFAM" id="SSF52980">
    <property type="entry name" value="Restriction endonuclease-like"/>
    <property type="match status" value="1"/>
</dbReference>
<evidence type="ECO:0000259" key="1">
    <source>
        <dbReference type="Pfam" id="PF09002"/>
    </source>
</evidence>